<dbReference type="AlphaFoldDB" id="A0AAV7IP38"/>
<feature type="compositionally biased region" description="Low complexity" evidence="1">
    <location>
        <begin position="288"/>
        <end position="298"/>
    </location>
</feature>
<feature type="compositionally biased region" description="Polar residues" evidence="1">
    <location>
        <begin position="236"/>
        <end position="256"/>
    </location>
</feature>
<reference evidence="2 3" key="1">
    <citation type="journal article" date="2021" name="J. Hered.">
        <title>A chromosome-level genome assembly of the parasitoid wasp, Cotesia glomerata (Hymenoptera: Braconidae).</title>
        <authorList>
            <person name="Pinto B.J."/>
            <person name="Weis J.J."/>
            <person name="Gamble T."/>
            <person name="Ode P.J."/>
            <person name="Paul R."/>
            <person name="Zaspel J.M."/>
        </authorList>
    </citation>
    <scope>NUCLEOTIDE SEQUENCE [LARGE SCALE GENOMIC DNA]</scope>
    <source>
        <strain evidence="2">CgM1</strain>
    </source>
</reference>
<feature type="compositionally biased region" description="Basic and acidic residues" evidence="1">
    <location>
        <begin position="257"/>
        <end position="270"/>
    </location>
</feature>
<feature type="region of interest" description="Disordered" evidence="1">
    <location>
        <begin position="236"/>
        <end position="363"/>
    </location>
</feature>
<keyword evidence="3" id="KW-1185">Reference proteome</keyword>
<protein>
    <submittedName>
        <fullName evidence="2">Uncharacterized protein</fullName>
    </submittedName>
</protein>
<comment type="caution">
    <text evidence="2">The sequence shown here is derived from an EMBL/GenBank/DDBJ whole genome shotgun (WGS) entry which is preliminary data.</text>
</comment>
<proteinExistence type="predicted"/>
<evidence type="ECO:0000256" key="1">
    <source>
        <dbReference type="SAM" id="MobiDB-lite"/>
    </source>
</evidence>
<organism evidence="2 3">
    <name type="scientific">Cotesia glomerata</name>
    <name type="common">Lepidopteran parasitic wasp</name>
    <name type="synonym">Apanteles glomeratus</name>
    <dbReference type="NCBI Taxonomy" id="32391"/>
    <lineage>
        <taxon>Eukaryota</taxon>
        <taxon>Metazoa</taxon>
        <taxon>Ecdysozoa</taxon>
        <taxon>Arthropoda</taxon>
        <taxon>Hexapoda</taxon>
        <taxon>Insecta</taxon>
        <taxon>Pterygota</taxon>
        <taxon>Neoptera</taxon>
        <taxon>Endopterygota</taxon>
        <taxon>Hymenoptera</taxon>
        <taxon>Apocrita</taxon>
        <taxon>Ichneumonoidea</taxon>
        <taxon>Braconidae</taxon>
        <taxon>Microgastrinae</taxon>
        <taxon>Cotesia</taxon>
    </lineage>
</organism>
<gene>
    <name evidence="2" type="ORF">KQX54_018711</name>
</gene>
<feature type="compositionally biased region" description="Polar residues" evidence="1">
    <location>
        <begin position="299"/>
        <end position="311"/>
    </location>
</feature>
<dbReference type="Proteomes" id="UP000826195">
    <property type="component" value="Unassembled WGS sequence"/>
</dbReference>
<feature type="compositionally biased region" description="Basic residues" evidence="1">
    <location>
        <begin position="271"/>
        <end position="287"/>
    </location>
</feature>
<dbReference type="EMBL" id="JAHXZJ010001119">
    <property type="protein sequence ID" value="KAH0555413.1"/>
    <property type="molecule type" value="Genomic_DNA"/>
</dbReference>
<name>A0AAV7IP38_COTGL</name>
<sequence>MDQTWLTTGLELPTSQLRLFLCGLGLSSKEDLDTLQDRLIRHLEYKYKVPGVHWNPTVDEVSPPGDDLESTLLSERSEIAETGKLIEIVVDINQTSQSSIQSSCQDLIERVDEILSSSSCLIQELASSGGFSKHESFESLDVTSQRELVTYPSISEEEVLDSDGSYSAHKDELVNDPSSTVDGVVLDHASNTAGPPMNNDGESVNFESSKFSNNLKKPSNSTMTIDEAVHNLTTECTNGGNASSGFNTSTVSSYSSDQKDGTSDAKSEAVKKRKRRRRRRPSKKSKTSKASLVASSVAEFSQSTRGNTNRRANGPGESAFGSAWSKSAVETRLTRKHGTCVEYPDQVGQRERDGRPSPYAYDPAYNRYVHNKIKPQSAWKMRTVAQKSVIQ</sequence>
<accession>A0AAV7IP38</accession>
<evidence type="ECO:0000313" key="3">
    <source>
        <dbReference type="Proteomes" id="UP000826195"/>
    </source>
</evidence>
<evidence type="ECO:0000313" key="2">
    <source>
        <dbReference type="EMBL" id="KAH0555413.1"/>
    </source>
</evidence>